<feature type="region of interest" description="Disordered" evidence="1">
    <location>
        <begin position="894"/>
        <end position="913"/>
    </location>
</feature>
<feature type="domain" description="Iminophenyl-pyruvate dimer synthase" evidence="2">
    <location>
        <begin position="556"/>
        <end position="798"/>
    </location>
</feature>
<comment type="caution">
    <text evidence="3">The sequence shown here is derived from an EMBL/GenBank/DDBJ whole genome shotgun (WGS) entry which is preliminary data.</text>
</comment>
<dbReference type="SMR" id="A0A5M7BLI5"/>
<sequence>MSYLGHPRLNFAGTFQSDVATVNNAAPYFDNNAFEPRYRWRMNLPDINGLWNPVGTNAFRLTDVAITSGCYPDGRTETYRGVDPVLEGRLADDDLRAHGRFVDLDPQNQLVSELCGVRVRLLDATGAQLLKATFRTAAMDDMWMRADLPSGRKDPAACYQSVLTDLEWADPLPSPLLRALRETTRDGRLSIKFNVDGVEDGVEQWPDNITFGRIVGSIGPHLTGEPEHAAGGRRRLLRVGEGPLNHAPCRVEESGMVFVDLGNSIPATRRGGPLADVGPLRLAVLRTDATPEPLAPLDGIDPQFYERSAGIATARLGPQQRAAAAQRPLAVIDAADPPAVLLAEAPDGLAVHAERFVFRLYPEPPEDSASAVLVATRFGRPAAQLPLFVGNDEQTPALSFPREVTTGADGRAEVVLHATDPGHPRPFIDGVVARVPFGIAARPDAPAGNLSVRVFDRHPVPERPTWFRDVQPIFQQYANLFPVMHDVFDLGNYNHVVRHRTYIRRTMLAPLDSPNHMPVTRDLSTGKRDMIVKWLESGPQPPVLEINTPEELRTVLQHAVWLEQATIPPYLTALLSIRPGFNVRIAELIRGVVLEEMQHMAQVCNILNAIGGKPQIGRPGLVPTYPGRLPGPVLPDLVVRLRKLSLEHVRDVFMAIEQPEHPVVDGREFRGRVLDPSTVRLDRAGNVLSADDAAIRRLEEWFTKAEYTPQTIGWFYNQIARAICRLDDGGRLFSGDPALQVSWPDAPGTLFRVTDKRSALLALHQIIEEGEGSPHDLDDDGIADPDELGHYYRFQEIVNGRQLIRNDRGEWVFEGPEIRFQAEGVFPMVDDPDTYRLPANSAARRDSQLCDESYTNMMTGLSRVFNGHPDELDDAVGLMYQLQVQARKLLTTPSGPGEQTVLGPAFQSPGVEF</sequence>
<keyword evidence="4" id="KW-1185">Reference proteome</keyword>
<dbReference type="PANTHER" id="PTHR34400">
    <property type="match status" value="1"/>
</dbReference>
<dbReference type="Proteomes" id="UP000323946">
    <property type="component" value="Unassembled WGS sequence"/>
</dbReference>
<dbReference type="Gene3D" id="1.20.1260.10">
    <property type="match status" value="1"/>
</dbReference>
<evidence type="ECO:0000256" key="1">
    <source>
        <dbReference type="SAM" id="MobiDB-lite"/>
    </source>
</evidence>
<dbReference type="Pfam" id="PF12902">
    <property type="entry name" value="Ferritin-like"/>
    <property type="match status" value="1"/>
</dbReference>
<dbReference type="InterPro" id="IPR026820">
    <property type="entry name" value="VioB/RebD_dom"/>
</dbReference>
<dbReference type="InterPro" id="IPR012347">
    <property type="entry name" value="Ferritin-like"/>
</dbReference>
<dbReference type="PANTHER" id="PTHR34400:SF4">
    <property type="entry name" value="MEMBRANE PROTEIN"/>
    <property type="match status" value="1"/>
</dbReference>
<gene>
    <name evidence="3" type="ORF">F1721_22620</name>
</gene>
<evidence type="ECO:0000313" key="3">
    <source>
        <dbReference type="EMBL" id="KAA5830649.1"/>
    </source>
</evidence>
<dbReference type="AlphaFoldDB" id="A0A5M7BLI5"/>
<evidence type="ECO:0000313" key="4">
    <source>
        <dbReference type="Proteomes" id="UP000323946"/>
    </source>
</evidence>
<dbReference type="OrthoDB" id="9800162at2"/>
<organism evidence="3 4">
    <name type="scientific">Saccharopolyspora hirsuta</name>
    <dbReference type="NCBI Taxonomy" id="1837"/>
    <lineage>
        <taxon>Bacteria</taxon>
        <taxon>Bacillati</taxon>
        <taxon>Actinomycetota</taxon>
        <taxon>Actinomycetes</taxon>
        <taxon>Pseudonocardiales</taxon>
        <taxon>Pseudonocardiaceae</taxon>
        <taxon>Saccharopolyspora</taxon>
    </lineage>
</organism>
<protein>
    <recommendedName>
        <fullName evidence="2">Iminophenyl-pyruvate dimer synthase domain-containing protein</fullName>
    </recommendedName>
</protein>
<proteinExistence type="predicted"/>
<dbReference type="EMBL" id="VWPH01000010">
    <property type="protein sequence ID" value="KAA5830649.1"/>
    <property type="molecule type" value="Genomic_DNA"/>
</dbReference>
<name>A0A5M7BLI5_SACHI</name>
<evidence type="ECO:0000259" key="2">
    <source>
        <dbReference type="Pfam" id="PF12902"/>
    </source>
</evidence>
<reference evidence="3 4" key="1">
    <citation type="submission" date="2019-09" db="EMBL/GenBank/DDBJ databases">
        <title>Draft genome sequence of the thermophilic Saccharopolyspora hirsuta VKM Ac-666T.</title>
        <authorList>
            <person name="Lobastova T.G."/>
            <person name="Fokina V."/>
            <person name="Bragin E.Y."/>
            <person name="Shtratnikova V.Y."/>
            <person name="Starodumova I.P."/>
            <person name="Tarlachkov S.V."/>
            <person name="Donova M.V."/>
        </authorList>
    </citation>
    <scope>NUCLEOTIDE SEQUENCE [LARGE SCALE GENOMIC DNA]</scope>
    <source>
        <strain evidence="3 4">VKM Ac-666</strain>
    </source>
</reference>
<dbReference type="RefSeq" id="WP_150068748.1">
    <property type="nucleotide sequence ID" value="NZ_VWPH01000010.1"/>
</dbReference>
<accession>A0A5M7BLI5</accession>